<dbReference type="STRING" id="50990.A0A4Y7PV74"/>
<feature type="region of interest" description="Disordered" evidence="1">
    <location>
        <begin position="146"/>
        <end position="202"/>
    </location>
</feature>
<dbReference type="VEuPathDB" id="FungiDB:BD410DRAFT_454301"/>
<protein>
    <recommendedName>
        <fullName evidence="4">C2H2-type domain-containing protein</fullName>
    </recommendedName>
</protein>
<dbReference type="OrthoDB" id="2647604at2759"/>
<organism evidence="2 3">
    <name type="scientific">Rickenella mellea</name>
    <dbReference type="NCBI Taxonomy" id="50990"/>
    <lineage>
        <taxon>Eukaryota</taxon>
        <taxon>Fungi</taxon>
        <taxon>Dikarya</taxon>
        <taxon>Basidiomycota</taxon>
        <taxon>Agaricomycotina</taxon>
        <taxon>Agaricomycetes</taxon>
        <taxon>Hymenochaetales</taxon>
        <taxon>Rickenellaceae</taxon>
        <taxon>Rickenella</taxon>
    </lineage>
</organism>
<reference evidence="2 3" key="1">
    <citation type="submission" date="2018-06" db="EMBL/GenBank/DDBJ databases">
        <title>A transcriptomic atlas of mushroom development highlights an independent origin of complex multicellularity.</title>
        <authorList>
            <consortium name="DOE Joint Genome Institute"/>
            <person name="Krizsan K."/>
            <person name="Almasi E."/>
            <person name="Merenyi Z."/>
            <person name="Sahu N."/>
            <person name="Viragh M."/>
            <person name="Koszo T."/>
            <person name="Mondo S."/>
            <person name="Kiss B."/>
            <person name="Balint B."/>
            <person name="Kues U."/>
            <person name="Barry K."/>
            <person name="Hegedus J.C."/>
            <person name="Henrissat B."/>
            <person name="Johnson J."/>
            <person name="Lipzen A."/>
            <person name="Ohm R."/>
            <person name="Nagy I."/>
            <person name="Pangilinan J."/>
            <person name="Yan J."/>
            <person name="Xiong Y."/>
            <person name="Grigoriev I.V."/>
            <person name="Hibbett D.S."/>
            <person name="Nagy L.G."/>
        </authorList>
    </citation>
    <scope>NUCLEOTIDE SEQUENCE [LARGE SCALE GENOMIC DNA]</scope>
    <source>
        <strain evidence="2 3">SZMC22713</strain>
    </source>
</reference>
<sequence length="388" mass="42767">MDANTGHVVQADLRTHEAPSTIYIPHHDPQLLSSTSYQVQVPHIHGTLHRTSTEDVLTAGQWPPLPVSTPNLRRTSTLPAYYPSTVSSPLPRLGSHYRVPSSSSMGSMTTSSSRSSSISPATPPIPESWNQASFLQYVPPAWPAAATSQLQPQAGPSRPDQFVNTSRSWTVPNNWDQSTAGTSSTLRTPTAFGAEPNASYGTRSMRIPEQQCSFQEYHGFQTQVASSPAVQLESRAGPSRTREPAKSQKRAAERSYDADKASRKSTTGRSSYEPGPSNFISPSSNIVNGNEDVTSETKICRWDGCGQAVLLTKKAPSKHYRQHHRFAEPKKRQVFCKWSGCGKDTLNESMERHYVRHFEIPHMCSICGQVFSRDDVVTRHNCKGTSNV</sequence>
<gene>
    <name evidence="2" type="ORF">BD410DRAFT_454301</name>
</gene>
<dbReference type="Gene3D" id="3.30.160.60">
    <property type="entry name" value="Classic Zinc Finger"/>
    <property type="match status" value="1"/>
</dbReference>
<feature type="compositionally biased region" description="Low complexity" evidence="1">
    <location>
        <begin position="100"/>
        <end position="120"/>
    </location>
</feature>
<feature type="region of interest" description="Disordered" evidence="1">
    <location>
        <begin position="92"/>
        <end position="125"/>
    </location>
</feature>
<dbReference type="Proteomes" id="UP000294933">
    <property type="component" value="Unassembled WGS sequence"/>
</dbReference>
<evidence type="ECO:0008006" key="4">
    <source>
        <dbReference type="Google" id="ProtNLM"/>
    </source>
</evidence>
<evidence type="ECO:0000256" key="1">
    <source>
        <dbReference type="SAM" id="MobiDB-lite"/>
    </source>
</evidence>
<evidence type="ECO:0000313" key="2">
    <source>
        <dbReference type="EMBL" id="TDL19035.1"/>
    </source>
</evidence>
<dbReference type="AlphaFoldDB" id="A0A4Y7PV74"/>
<feature type="compositionally biased region" description="Polar residues" evidence="1">
    <location>
        <begin position="162"/>
        <end position="188"/>
    </location>
</feature>
<proteinExistence type="predicted"/>
<accession>A0A4Y7PV74</accession>
<dbReference type="EMBL" id="ML170201">
    <property type="protein sequence ID" value="TDL19035.1"/>
    <property type="molecule type" value="Genomic_DNA"/>
</dbReference>
<evidence type="ECO:0000313" key="3">
    <source>
        <dbReference type="Proteomes" id="UP000294933"/>
    </source>
</evidence>
<keyword evidence="3" id="KW-1185">Reference proteome</keyword>
<name>A0A4Y7PV74_9AGAM</name>
<feature type="compositionally biased region" description="Basic and acidic residues" evidence="1">
    <location>
        <begin position="240"/>
        <end position="262"/>
    </location>
</feature>
<feature type="region of interest" description="Disordered" evidence="1">
    <location>
        <begin position="223"/>
        <end position="286"/>
    </location>
</feature>